<dbReference type="EMBL" id="JACIDG010000033">
    <property type="protein sequence ID" value="MBB3919686.1"/>
    <property type="molecule type" value="Genomic_DNA"/>
</dbReference>
<organism evidence="2 3">
    <name type="scientific">Rhizobium fabae</name>
    <dbReference type="NCBI Taxonomy" id="573179"/>
    <lineage>
        <taxon>Bacteria</taxon>
        <taxon>Pseudomonadati</taxon>
        <taxon>Pseudomonadota</taxon>
        <taxon>Alphaproteobacteria</taxon>
        <taxon>Hyphomicrobiales</taxon>
        <taxon>Rhizobiaceae</taxon>
        <taxon>Rhizobium/Agrobacterium group</taxon>
        <taxon>Rhizobium</taxon>
    </lineage>
</organism>
<comment type="caution">
    <text evidence="2">The sequence shown here is derived from an EMBL/GenBank/DDBJ whole genome shotgun (WGS) entry which is preliminary data.</text>
</comment>
<proteinExistence type="predicted"/>
<gene>
    <name evidence="2" type="ORF">GGQ65_007033</name>
</gene>
<dbReference type="AlphaFoldDB" id="A0A7W6FNM6"/>
<reference evidence="2 3" key="1">
    <citation type="submission" date="2020-08" db="EMBL/GenBank/DDBJ databases">
        <title>Genomic Encyclopedia of Type Strains, Phase IV (KMG-IV): sequencing the most valuable type-strain genomes for metagenomic binning, comparative biology and taxonomic classification.</title>
        <authorList>
            <person name="Goeker M."/>
        </authorList>
    </citation>
    <scope>NUCLEOTIDE SEQUENCE [LARGE SCALE GENOMIC DNA]</scope>
    <source>
        <strain evidence="2 3">DSM 19331</strain>
    </source>
</reference>
<protein>
    <submittedName>
        <fullName evidence="2">Uncharacterized protein</fullName>
    </submittedName>
</protein>
<dbReference type="Proteomes" id="UP000545490">
    <property type="component" value="Unassembled WGS sequence"/>
</dbReference>
<evidence type="ECO:0000256" key="1">
    <source>
        <dbReference type="SAM" id="MobiDB-lite"/>
    </source>
</evidence>
<sequence length="191" mass="20938">MVEFEVKQMASPWKLLARLVSPRRQQRQEHGSADGVKPDVLAIAKPTERAANNELDATDGPADKKPVPHGHSAAVLAVPDYSEETASAVDGRVNIDGARPVEAPDPALSDEANTAAHAAPRVFRVGEGQTRKRRKKAKMSAVVLRPSSNVSTASDDAINLDEEISLLRDQLARKLQMQNALLRRMLERFEY</sequence>
<feature type="region of interest" description="Disordered" evidence="1">
    <location>
        <begin position="21"/>
        <end position="70"/>
    </location>
</feature>
<name>A0A7W6FNM6_9HYPH</name>
<evidence type="ECO:0000313" key="3">
    <source>
        <dbReference type="Proteomes" id="UP000545490"/>
    </source>
</evidence>
<accession>A0A7W6FNM6</accession>
<evidence type="ECO:0000313" key="2">
    <source>
        <dbReference type="EMBL" id="MBB3919686.1"/>
    </source>
</evidence>